<evidence type="ECO:0000313" key="2">
    <source>
        <dbReference type="EMBL" id="CAA9215829.1"/>
    </source>
</evidence>
<protein>
    <submittedName>
        <fullName evidence="2">Uncharacterized protein RSP_6119</fullName>
    </submittedName>
</protein>
<proteinExistence type="predicted"/>
<dbReference type="AlphaFoldDB" id="A0A6J4H8Z7"/>
<feature type="region of interest" description="Disordered" evidence="1">
    <location>
        <begin position="1"/>
        <end position="97"/>
    </location>
</feature>
<evidence type="ECO:0000256" key="1">
    <source>
        <dbReference type="SAM" id="MobiDB-lite"/>
    </source>
</evidence>
<gene>
    <name evidence="2" type="ORF">AVDCRST_MAG52-375</name>
</gene>
<name>A0A6J4H8Z7_9ACTN</name>
<accession>A0A6J4H8Z7</accession>
<organism evidence="2">
    <name type="scientific">uncultured Blastococcus sp</name>
    <dbReference type="NCBI Taxonomy" id="217144"/>
    <lineage>
        <taxon>Bacteria</taxon>
        <taxon>Bacillati</taxon>
        <taxon>Actinomycetota</taxon>
        <taxon>Actinomycetes</taxon>
        <taxon>Geodermatophilales</taxon>
        <taxon>Geodermatophilaceae</taxon>
        <taxon>Blastococcus</taxon>
        <taxon>environmental samples</taxon>
    </lineage>
</organism>
<sequence length="97" mass="10298">GRRRRAPGAGDRGAARPAPSRRLDLPVRGGPGGRPRTPARADARRPPGRRPAGRGRRGRGDPGRCGRGRRRRARSGAGAPAGSRECQRTGRPRNSPV</sequence>
<feature type="compositionally biased region" description="Low complexity" evidence="1">
    <location>
        <begin position="75"/>
        <end position="84"/>
    </location>
</feature>
<feature type="non-terminal residue" evidence="2">
    <location>
        <position position="97"/>
    </location>
</feature>
<feature type="non-terminal residue" evidence="2">
    <location>
        <position position="1"/>
    </location>
</feature>
<reference evidence="2" key="1">
    <citation type="submission" date="2020-02" db="EMBL/GenBank/DDBJ databases">
        <authorList>
            <person name="Meier V. D."/>
        </authorList>
    </citation>
    <scope>NUCLEOTIDE SEQUENCE</scope>
    <source>
        <strain evidence="2">AVDCRST_MAG52</strain>
    </source>
</reference>
<dbReference type="EMBL" id="CADCTN010000020">
    <property type="protein sequence ID" value="CAA9215829.1"/>
    <property type="molecule type" value="Genomic_DNA"/>
</dbReference>
<feature type="compositionally biased region" description="Basic residues" evidence="1">
    <location>
        <begin position="46"/>
        <end position="57"/>
    </location>
</feature>